<dbReference type="InterPro" id="IPR013762">
    <property type="entry name" value="Integrase-like_cat_sf"/>
</dbReference>
<dbReference type="InterPro" id="IPR011010">
    <property type="entry name" value="DNA_brk_join_enz"/>
</dbReference>
<dbReference type="GO" id="GO:0015074">
    <property type="term" value="P:DNA integration"/>
    <property type="evidence" value="ECO:0007669"/>
    <property type="project" value="InterPro"/>
</dbReference>
<dbReference type="RefSeq" id="WP_028886115.1">
    <property type="nucleotide sequence ID" value="NZ_JAUOPB010000007.1"/>
</dbReference>
<protein>
    <submittedName>
        <fullName evidence="3">Site-specific integrase</fullName>
    </submittedName>
</protein>
<evidence type="ECO:0000313" key="4">
    <source>
        <dbReference type="Proteomes" id="UP001169760"/>
    </source>
</evidence>
<keyword evidence="1" id="KW-0233">DNA recombination</keyword>
<keyword evidence="2" id="KW-0175">Coiled coil</keyword>
<comment type="caution">
    <text evidence="3">The sequence shown here is derived from an EMBL/GenBank/DDBJ whole genome shotgun (WGS) entry which is preliminary data.</text>
</comment>
<dbReference type="EMBL" id="JAUOPB010000007">
    <property type="protein sequence ID" value="MDO6423004.1"/>
    <property type="molecule type" value="Genomic_DNA"/>
</dbReference>
<dbReference type="SUPFAM" id="SSF56349">
    <property type="entry name" value="DNA breaking-rejoining enzymes"/>
    <property type="match status" value="1"/>
</dbReference>
<evidence type="ECO:0000256" key="1">
    <source>
        <dbReference type="ARBA" id="ARBA00023172"/>
    </source>
</evidence>
<accession>A0AAW7X9E9</accession>
<dbReference type="GO" id="GO:0006310">
    <property type="term" value="P:DNA recombination"/>
    <property type="evidence" value="ECO:0007669"/>
    <property type="project" value="UniProtKB-KW"/>
</dbReference>
<gene>
    <name evidence="3" type="ORF">Q4521_11010</name>
</gene>
<feature type="coiled-coil region" evidence="2">
    <location>
        <begin position="369"/>
        <end position="410"/>
    </location>
</feature>
<reference evidence="3" key="1">
    <citation type="submission" date="2023-07" db="EMBL/GenBank/DDBJ databases">
        <title>Genome content predicts the carbon catabolic preferences of heterotrophic bacteria.</title>
        <authorList>
            <person name="Gralka M."/>
        </authorList>
    </citation>
    <scope>NUCLEOTIDE SEQUENCE</scope>
    <source>
        <strain evidence="3">I3M17_2</strain>
    </source>
</reference>
<dbReference type="Gene3D" id="1.10.443.10">
    <property type="entry name" value="Intergrase catalytic core"/>
    <property type="match status" value="1"/>
</dbReference>
<dbReference type="Proteomes" id="UP001169760">
    <property type="component" value="Unassembled WGS sequence"/>
</dbReference>
<proteinExistence type="predicted"/>
<evidence type="ECO:0000256" key="2">
    <source>
        <dbReference type="SAM" id="Coils"/>
    </source>
</evidence>
<organism evidence="3 4">
    <name type="scientific">Saccharophagus degradans</name>
    <dbReference type="NCBI Taxonomy" id="86304"/>
    <lineage>
        <taxon>Bacteria</taxon>
        <taxon>Pseudomonadati</taxon>
        <taxon>Pseudomonadota</taxon>
        <taxon>Gammaproteobacteria</taxon>
        <taxon>Cellvibrionales</taxon>
        <taxon>Cellvibrionaceae</taxon>
        <taxon>Saccharophagus</taxon>
    </lineage>
</organism>
<evidence type="ECO:0000313" key="3">
    <source>
        <dbReference type="EMBL" id="MDO6423004.1"/>
    </source>
</evidence>
<dbReference type="GO" id="GO:0003677">
    <property type="term" value="F:DNA binding"/>
    <property type="evidence" value="ECO:0007669"/>
    <property type="project" value="InterPro"/>
</dbReference>
<dbReference type="AlphaFoldDB" id="A0AAW7X9E9"/>
<name>A0AAW7X9E9_9GAMM</name>
<sequence>MYFKIFGSDNYKHNGKYLPELPFIVDQGGKPFDELNDYILYLAGTQDKDLDSTVRLAVVRILVVLNSLSTGNSKFQWRQVVGAHLELLMNALKLDGHNKKGLRRDTINTYISAFIAFLWWAEKEGLCDGVVGINDVDVSDRLYQIALEPSAQRGKQYKIPFLLSRDKTQKGSKREHDSRKAWDKALEMVTQFDAGGLSNKSIAIFHRDEMILRLFLESSLRRVELIHLEVGLFLEPLLSGERKKIITLPKTKIYDTRDVGIHSALYADIQVYIASSRKELVAGKKKSLALIPSLKTGGFFKPNSITNLCREYGVRPHEGRAQGLTERFIDLIELGVSQTTAILTVSQEAGHKIENRNAGNIFLKYYLRAERIVARANAARDKKLSLEEENAALRQSLNNANAELRKLGREAVEVL</sequence>